<organism evidence="1 2">
    <name type="scientific">Hygrophoropsis aurantiaca</name>
    <dbReference type="NCBI Taxonomy" id="72124"/>
    <lineage>
        <taxon>Eukaryota</taxon>
        <taxon>Fungi</taxon>
        <taxon>Dikarya</taxon>
        <taxon>Basidiomycota</taxon>
        <taxon>Agaricomycotina</taxon>
        <taxon>Agaricomycetes</taxon>
        <taxon>Agaricomycetidae</taxon>
        <taxon>Boletales</taxon>
        <taxon>Coniophorineae</taxon>
        <taxon>Hygrophoropsidaceae</taxon>
        <taxon>Hygrophoropsis</taxon>
    </lineage>
</organism>
<keyword evidence="2" id="KW-1185">Reference proteome</keyword>
<keyword evidence="1" id="KW-0378">Hydrolase</keyword>
<name>A0ACB8AFF0_9AGAM</name>
<evidence type="ECO:0000313" key="2">
    <source>
        <dbReference type="Proteomes" id="UP000790377"/>
    </source>
</evidence>
<evidence type="ECO:0000313" key="1">
    <source>
        <dbReference type="EMBL" id="KAH7912039.1"/>
    </source>
</evidence>
<protein>
    <submittedName>
        <fullName evidence="1">Alpha/Beta hydrolase protein</fullName>
    </submittedName>
</protein>
<comment type="caution">
    <text evidence="1">The sequence shown here is derived from an EMBL/GenBank/DDBJ whole genome shotgun (WGS) entry which is preliminary data.</text>
</comment>
<reference evidence="1" key="1">
    <citation type="journal article" date="2021" name="New Phytol.">
        <title>Evolutionary innovations through gain and loss of genes in the ectomycorrhizal Boletales.</title>
        <authorList>
            <person name="Wu G."/>
            <person name="Miyauchi S."/>
            <person name="Morin E."/>
            <person name="Kuo A."/>
            <person name="Drula E."/>
            <person name="Varga T."/>
            <person name="Kohler A."/>
            <person name="Feng B."/>
            <person name="Cao Y."/>
            <person name="Lipzen A."/>
            <person name="Daum C."/>
            <person name="Hundley H."/>
            <person name="Pangilinan J."/>
            <person name="Johnson J."/>
            <person name="Barry K."/>
            <person name="LaButti K."/>
            <person name="Ng V."/>
            <person name="Ahrendt S."/>
            <person name="Min B."/>
            <person name="Choi I.G."/>
            <person name="Park H."/>
            <person name="Plett J.M."/>
            <person name="Magnuson J."/>
            <person name="Spatafora J.W."/>
            <person name="Nagy L.G."/>
            <person name="Henrissat B."/>
            <person name="Grigoriev I.V."/>
            <person name="Yang Z.L."/>
            <person name="Xu J."/>
            <person name="Martin F.M."/>
        </authorList>
    </citation>
    <scope>NUCLEOTIDE SEQUENCE</scope>
    <source>
        <strain evidence="1">ATCC 28755</strain>
    </source>
</reference>
<proteinExistence type="predicted"/>
<gene>
    <name evidence="1" type="ORF">BJ138DRAFT_1172188</name>
</gene>
<dbReference type="Proteomes" id="UP000790377">
    <property type="component" value="Unassembled WGS sequence"/>
</dbReference>
<accession>A0ACB8AFF0</accession>
<dbReference type="EMBL" id="MU267661">
    <property type="protein sequence ID" value="KAH7912039.1"/>
    <property type="molecule type" value="Genomic_DNA"/>
</dbReference>
<sequence>MVNPTVVRSIINISTQVQLEIATSYPTIQSSKLAVCLHPWSWLGGNMNDYVIHSLVRLLQRKDYHVRYYNSRGVGKSTGSASFTGKPEADDLKALIDQSLDEMPHIDSVTVIGYSYGALIASLQPVLFRVKSTSHILLSYPLSPRGFLTMFNTKNYVSVLSSLLRDPNANVLVMFGEDDEFTSKTKYHAWVKSLEQQVLSGTTMKVVSVPGASHFWGSGEASRLLEETIGNWLQ</sequence>